<proteinExistence type="predicted"/>
<dbReference type="Proteomes" id="UP001433508">
    <property type="component" value="Unassembled WGS sequence"/>
</dbReference>
<gene>
    <name evidence="1" type="ORF">V1525DRAFT_413414</name>
</gene>
<keyword evidence="2" id="KW-1185">Reference proteome</keyword>
<reference evidence="2" key="1">
    <citation type="journal article" date="2024" name="Front. Bioeng. Biotechnol.">
        <title>Genome-scale model development and genomic sequencing of the oleaginous clade Lipomyces.</title>
        <authorList>
            <person name="Czajka J.J."/>
            <person name="Han Y."/>
            <person name="Kim J."/>
            <person name="Mondo S.J."/>
            <person name="Hofstad B.A."/>
            <person name="Robles A."/>
            <person name="Haridas S."/>
            <person name="Riley R."/>
            <person name="LaButti K."/>
            <person name="Pangilinan J."/>
            <person name="Andreopoulos W."/>
            <person name="Lipzen A."/>
            <person name="Yan J."/>
            <person name="Wang M."/>
            <person name="Ng V."/>
            <person name="Grigoriev I.V."/>
            <person name="Spatafora J.W."/>
            <person name="Magnuson J.K."/>
            <person name="Baker S.E."/>
            <person name="Pomraning K.R."/>
        </authorList>
    </citation>
    <scope>NUCLEOTIDE SEQUENCE [LARGE SCALE GENOMIC DNA]</scope>
    <source>
        <strain evidence="2">CBS 7786</strain>
    </source>
</reference>
<protein>
    <submittedName>
        <fullName evidence="1">Multicopper oxidase-domain-containing protein</fullName>
    </submittedName>
</protein>
<organism evidence="1 2">
    <name type="scientific">Lipomyces kononenkoae</name>
    <name type="common">Yeast</name>
    <dbReference type="NCBI Taxonomy" id="34357"/>
    <lineage>
        <taxon>Eukaryota</taxon>
        <taxon>Fungi</taxon>
        <taxon>Dikarya</taxon>
        <taxon>Ascomycota</taxon>
        <taxon>Saccharomycotina</taxon>
        <taxon>Lipomycetes</taxon>
        <taxon>Lipomycetales</taxon>
        <taxon>Lipomycetaceae</taxon>
        <taxon>Lipomyces</taxon>
    </lineage>
</organism>
<comment type="caution">
    <text evidence="1">The sequence shown here is derived from an EMBL/GenBank/DDBJ whole genome shotgun (WGS) entry which is preliminary data.</text>
</comment>
<dbReference type="EMBL" id="MU971486">
    <property type="protein sequence ID" value="KAK9234344.1"/>
    <property type="molecule type" value="Genomic_DNA"/>
</dbReference>
<sequence length="599" mass="66449">MRSFAITTMAKCLLLFFLALPVYSAVLREYALNLTSSYQAPNGFYREMFLINNQHPGPLIEADEGDTISATVFNDLQVPITIHFHGIRQHGTPWMDGTPGVSQRPIFPGESFTYKFTTEGQYGSYWYHAHMRSYYQDGIKGPVYIRPAPDTLRPYDVVTERNETATRILRAQEINPTPLYVMDWNKLPTDAMYQKTINYGIDPACILGYLINGKGRVTCPSNETIAAAGVSRLASFRRTTGVQSKFDSLGCLDISALYGNPGIDHAALEAPGYSAPCQATNTDREIIYVGSDWMMLNVINMGGQFATYLSIDGHDIWVLQVDGTFIRPLKVKQMYAGLGSRYIIAVPTQKNSGVFAIRFAGTAQAQVTEQIAWLSYNMPTIAQPEDYPVTNDIYQDIGGNLLNAQTPTFIEAAAAPYDERVKPPQGPAQRTIHFTLNRTGMVDFSVMDSGALRLPDTELMTPSLWAEDVHQTNTVEAGIKIGDVVDLIIDNRYIMAHPMHLHGHNFWVISESNTSFGYSSVEAAIAGGSSTLNLANPPYRDTYTAPSRGHVVFRYVADNAGAWLLNCNVNVHRMAGMGAVILEDREKIIPRIPESVMDF</sequence>
<evidence type="ECO:0000313" key="2">
    <source>
        <dbReference type="Proteomes" id="UP001433508"/>
    </source>
</evidence>
<accession>A0ACC3STB3</accession>
<evidence type="ECO:0000313" key="1">
    <source>
        <dbReference type="EMBL" id="KAK9234344.1"/>
    </source>
</evidence>
<name>A0ACC3STB3_LIPKO</name>